<proteinExistence type="predicted"/>
<organism evidence="2 3">
    <name type="scientific">Acetomicrobium thermoterrenum DSM 13490</name>
    <dbReference type="NCBI Taxonomy" id="1120987"/>
    <lineage>
        <taxon>Bacteria</taxon>
        <taxon>Thermotogati</taxon>
        <taxon>Synergistota</taxon>
        <taxon>Synergistia</taxon>
        <taxon>Synergistales</taxon>
        <taxon>Acetomicrobiaceae</taxon>
        <taxon>Acetomicrobium</taxon>
    </lineage>
</organism>
<gene>
    <name evidence="2" type="ORF">SAMN03080603_00332</name>
</gene>
<evidence type="ECO:0000313" key="3">
    <source>
        <dbReference type="Proteomes" id="UP000199266"/>
    </source>
</evidence>
<feature type="chain" id="PRO_5011586964" evidence="1">
    <location>
        <begin position="26"/>
        <end position="165"/>
    </location>
</feature>
<dbReference type="AlphaFoldDB" id="A0A1H3E1V6"/>
<evidence type="ECO:0000256" key="1">
    <source>
        <dbReference type="SAM" id="SignalP"/>
    </source>
</evidence>
<sequence>MNMKKAVTIILTIALALGVYGVAHAADTDTATQSVHFEVAAINEISVSDDPQTLIISEATPGSDPTPVTDSSTTYAITTNGTNKKITAAIGPAMPTGLTLKVELEAPTGATPQPDVVLDTSASDVVTGISQVAASNLTITYTLEATAEAEVGSGSTTVTFTLTDA</sequence>
<accession>A0A1H3E1V6</accession>
<keyword evidence="3" id="KW-1185">Reference proteome</keyword>
<reference evidence="3" key="1">
    <citation type="submission" date="2016-10" db="EMBL/GenBank/DDBJ databases">
        <authorList>
            <person name="Varghese N."/>
            <person name="Submissions S."/>
        </authorList>
    </citation>
    <scope>NUCLEOTIDE SEQUENCE [LARGE SCALE GENOMIC DNA]</scope>
    <source>
        <strain evidence="3">DSM 13490</strain>
    </source>
</reference>
<evidence type="ECO:0000313" key="2">
    <source>
        <dbReference type="EMBL" id="SDX71909.1"/>
    </source>
</evidence>
<name>A0A1H3E1V6_9BACT</name>
<dbReference type="RefSeq" id="WP_091460092.1">
    <property type="nucleotide sequence ID" value="NZ_FNPD01000002.1"/>
</dbReference>
<keyword evidence="1" id="KW-0732">Signal</keyword>
<protein>
    <submittedName>
        <fullName evidence="2">Uncharacterized protein</fullName>
    </submittedName>
</protein>
<feature type="signal peptide" evidence="1">
    <location>
        <begin position="1"/>
        <end position="25"/>
    </location>
</feature>
<dbReference type="Proteomes" id="UP000199266">
    <property type="component" value="Unassembled WGS sequence"/>
</dbReference>
<dbReference type="EMBL" id="FNPD01000002">
    <property type="protein sequence ID" value="SDX71909.1"/>
    <property type="molecule type" value="Genomic_DNA"/>
</dbReference>